<keyword evidence="2" id="KW-0012">Acyltransferase</keyword>
<reference evidence="2 3" key="2">
    <citation type="submission" date="2018-09" db="EMBL/GenBank/DDBJ databases">
        <title>A high-quality reference genome of wild soybean provides a powerful tool to mine soybean genomes.</title>
        <authorList>
            <person name="Xie M."/>
            <person name="Chung C.Y.L."/>
            <person name="Li M.-W."/>
            <person name="Wong F.-L."/>
            <person name="Chan T.-F."/>
            <person name="Lam H.-M."/>
        </authorList>
    </citation>
    <scope>NUCLEOTIDE SEQUENCE [LARGE SCALE GENOMIC DNA]</scope>
    <source>
        <strain evidence="3">cv. W05</strain>
        <tissue evidence="2">Hypocotyl of etiolated seedlings</tissue>
    </source>
</reference>
<protein>
    <submittedName>
        <fullName evidence="2">Lysophospholipid acyltransferase LPEAT2</fullName>
    </submittedName>
</protein>
<sequence>MATKVVLQGWKDEENSMPKWMCRFMWITYLCTRCIPFSFGSRWSGSQIWEKRQYGGQSRILRRWNRRREDEVVVITVVGEDFCWSCWEILPQLESKCILK</sequence>
<dbReference type="EMBL" id="QZWG01000008">
    <property type="protein sequence ID" value="RZB98908.1"/>
    <property type="molecule type" value="Genomic_DNA"/>
</dbReference>
<proteinExistence type="predicted"/>
<reference evidence="1" key="1">
    <citation type="submission" date="2014-07" db="EMBL/GenBank/DDBJ databases">
        <title>Identification of a novel salt tolerance gene in wild soybean by whole-genome sequencing.</title>
        <authorList>
            <person name="Lam H.-M."/>
            <person name="Qi X."/>
            <person name="Li M.-W."/>
            <person name="Liu X."/>
            <person name="Xie M."/>
            <person name="Ni M."/>
            <person name="Xu X."/>
        </authorList>
    </citation>
    <scope>NUCLEOTIDE SEQUENCE [LARGE SCALE GENOMIC DNA]</scope>
    <source>
        <tissue evidence="1">Root</tissue>
    </source>
</reference>
<evidence type="ECO:0000313" key="3">
    <source>
        <dbReference type="Proteomes" id="UP000289340"/>
    </source>
</evidence>
<dbReference type="AlphaFoldDB" id="A0A0B2Q0J7"/>
<name>A0A0B2Q0J7_GLYSO</name>
<dbReference type="Proteomes" id="UP000289340">
    <property type="component" value="Chromosome 8"/>
</dbReference>
<dbReference type="EMBL" id="KN661473">
    <property type="protein sequence ID" value="KHN14845.1"/>
    <property type="molecule type" value="Genomic_DNA"/>
</dbReference>
<evidence type="ECO:0000313" key="1">
    <source>
        <dbReference type="EMBL" id="KHN14845.1"/>
    </source>
</evidence>
<evidence type="ECO:0000313" key="2">
    <source>
        <dbReference type="EMBL" id="RZB98908.1"/>
    </source>
</evidence>
<dbReference type="Proteomes" id="UP000053555">
    <property type="component" value="Unassembled WGS sequence"/>
</dbReference>
<keyword evidence="3" id="KW-1185">Reference proteome</keyword>
<keyword evidence="2" id="KW-0808">Transferase</keyword>
<organism evidence="1">
    <name type="scientific">Glycine soja</name>
    <name type="common">Wild soybean</name>
    <dbReference type="NCBI Taxonomy" id="3848"/>
    <lineage>
        <taxon>Eukaryota</taxon>
        <taxon>Viridiplantae</taxon>
        <taxon>Streptophyta</taxon>
        <taxon>Embryophyta</taxon>
        <taxon>Tracheophyta</taxon>
        <taxon>Spermatophyta</taxon>
        <taxon>Magnoliopsida</taxon>
        <taxon>eudicotyledons</taxon>
        <taxon>Gunneridae</taxon>
        <taxon>Pentapetalae</taxon>
        <taxon>rosids</taxon>
        <taxon>fabids</taxon>
        <taxon>Fabales</taxon>
        <taxon>Fabaceae</taxon>
        <taxon>Papilionoideae</taxon>
        <taxon>50 kb inversion clade</taxon>
        <taxon>NPAAA clade</taxon>
        <taxon>indigoferoid/millettioid clade</taxon>
        <taxon>Phaseoleae</taxon>
        <taxon>Glycine</taxon>
        <taxon>Glycine subgen. Soja</taxon>
    </lineage>
</organism>
<accession>A0A0B2Q0J7</accession>
<gene>
    <name evidence="2" type="ORF">D0Y65_021684</name>
    <name evidence="1" type="ORF">glysoja_049336</name>
</gene>
<dbReference type="GO" id="GO:0016746">
    <property type="term" value="F:acyltransferase activity"/>
    <property type="evidence" value="ECO:0007669"/>
    <property type="project" value="UniProtKB-KW"/>
</dbReference>